<reference evidence="1 2" key="1">
    <citation type="journal article" date="2023" name="Nucleic Acids Res.">
        <title>The hologenome of Daphnia magna reveals possible DNA methylation and microbiome-mediated evolution of the host genome.</title>
        <authorList>
            <person name="Chaturvedi A."/>
            <person name="Li X."/>
            <person name="Dhandapani V."/>
            <person name="Marshall H."/>
            <person name="Kissane S."/>
            <person name="Cuenca-Cambronero M."/>
            <person name="Asole G."/>
            <person name="Calvet F."/>
            <person name="Ruiz-Romero M."/>
            <person name="Marangio P."/>
            <person name="Guigo R."/>
            <person name="Rago D."/>
            <person name="Mirbahai L."/>
            <person name="Eastwood N."/>
            <person name="Colbourne J.K."/>
            <person name="Zhou J."/>
            <person name="Mallon E."/>
            <person name="Orsini L."/>
        </authorList>
    </citation>
    <scope>NUCLEOTIDE SEQUENCE [LARGE SCALE GENOMIC DNA]</scope>
    <source>
        <strain evidence="1">LRV0_1</strain>
    </source>
</reference>
<name>A0ABQ9YQQ7_9CRUS</name>
<dbReference type="Proteomes" id="UP001234178">
    <property type="component" value="Unassembled WGS sequence"/>
</dbReference>
<gene>
    <name evidence="1" type="ORF">OUZ56_004683</name>
</gene>
<dbReference type="EMBL" id="JAOYFB010000001">
    <property type="protein sequence ID" value="KAK4002889.1"/>
    <property type="molecule type" value="Genomic_DNA"/>
</dbReference>
<evidence type="ECO:0000313" key="2">
    <source>
        <dbReference type="Proteomes" id="UP001234178"/>
    </source>
</evidence>
<keyword evidence="2" id="KW-1185">Reference proteome</keyword>
<protein>
    <submittedName>
        <fullName evidence="1">Uncharacterized protein</fullName>
    </submittedName>
</protein>
<proteinExistence type="predicted"/>
<sequence length="87" mass="10275">MERKRRSPLFLFEKEERKRIQKEEDWQVCVEEADNNMENGCMQIDGAWTMVYAHRPFTSNGASDDLSAKCESKELLSFFKPFSDDFV</sequence>
<comment type="caution">
    <text evidence="1">The sequence shown here is derived from an EMBL/GenBank/DDBJ whole genome shotgun (WGS) entry which is preliminary data.</text>
</comment>
<accession>A0ABQ9YQQ7</accession>
<organism evidence="1 2">
    <name type="scientific">Daphnia magna</name>
    <dbReference type="NCBI Taxonomy" id="35525"/>
    <lineage>
        <taxon>Eukaryota</taxon>
        <taxon>Metazoa</taxon>
        <taxon>Ecdysozoa</taxon>
        <taxon>Arthropoda</taxon>
        <taxon>Crustacea</taxon>
        <taxon>Branchiopoda</taxon>
        <taxon>Diplostraca</taxon>
        <taxon>Cladocera</taxon>
        <taxon>Anomopoda</taxon>
        <taxon>Daphniidae</taxon>
        <taxon>Daphnia</taxon>
    </lineage>
</organism>
<evidence type="ECO:0000313" key="1">
    <source>
        <dbReference type="EMBL" id="KAK4002889.1"/>
    </source>
</evidence>